<dbReference type="InterPro" id="IPR012910">
    <property type="entry name" value="Plug_dom"/>
</dbReference>
<evidence type="ECO:0000313" key="16">
    <source>
        <dbReference type="EMBL" id="MBH9553154.1"/>
    </source>
</evidence>
<evidence type="ECO:0000256" key="10">
    <source>
        <dbReference type="ARBA" id="ARBA00023237"/>
    </source>
</evidence>
<comment type="caution">
    <text evidence="16">The sequence shown here is derived from an EMBL/GenBank/DDBJ whole genome shotgun (WGS) entry which is preliminary data.</text>
</comment>
<dbReference type="InterPro" id="IPR000531">
    <property type="entry name" value="Beta-barrel_TonB"/>
</dbReference>
<feature type="chain" id="PRO_5037012218" evidence="13">
    <location>
        <begin position="25"/>
        <end position="735"/>
    </location>
</feature>
<protein>
    <submittedName>
        <fullName evidence="16">TonB-dependent receptor</fullName>
    </submittedName>
</protein>
<keyword evidence="9 16" id="KW-0675">Receptor</keyword>
<accession>A0A931IY14</accession>
<gene>
    <name evidence="16" type="ORF">I7X43_09880</name>
</gene>
<evidence type="ECO:0000313" key="17">
    <source>
        <dbReference type="Proteomes" id="UP000620139"/>
    </source>
</evidence>
<feature type="domain" description="TonB-dependent receptor-like beta-barrel" evidence="14">
    <location>
        <begin position="266"/>
        <end position="700"/>
    </location>
</feature>
<feature type="signal peptide" evidence="13">
    <location>
        <begin position="1"/>
        <end position="24"/>
    </location>
</feature>
<keyword evidence="10 11" id="KW-0998">Cell outer membrane</keyword>
<evidence type="ECO:0000256" key="12">
    <source>
        <dbReference type="RuleBase" id="RU003357"/>
    </source>
</evidence>
<dbReference type="InterPro" id="IPR037066">
    <property type="entry name" value="Plug_dom_sf"/>
</dbReference>
<dbReference type="CDD" id="cd01347">
    <property type="entry name" value="ligand_gated_channel"/>
    <property type="match status" value="1"/>
</dbReference>
<dbReference type="PANTHER" id="PTHR30069:SF29">
    <property type="entry name" value="HEMOGLOBIN AND HEMOGLOBIN-HAPTOGLOBIN-BINDING PROTEIN 1-RELATED"/>
    <property type="match status" value="1"/>
</dbReference>
<evidence type="ECO:0000259" key="14">
    <source>
        <dbReference type="Pfam" id="PF00593"/>
    </source>
</evidence>
<dbReference type="InterPro" id="IPR036942">
    <property type="entry name" value="Beta-barrel_TonB_sf"/>
</dbReference>
<evidence type="ECO:0000256" key="4">
    <source>
        <dbReference type="ARBA" id="ARBA00022452"/>
    </source>
</evidence>
<dbReference type="GO" id="GO:0015344">
    <property type="term" value="F:siderophore uptake transmembrane transporter activity"/>
    <property type="evidence" value="ECO:0007669"/>
    <property type="project" value="TreeGrafter"/>
</dbReference>
<sequence length="735" mass="81287">MKLKPTALAASVMAAHLSLIPAHAQQEVQSDDNRANPQQLDRVEVRARQASDTDMRRRQPVAKQIYGREELDKYGDTQLADVLKRLPGINMQGNQLRMRGLGGAFTQILVNGDPAPPGFALDQVNPASVERIEVSKAPTADQSAQAIAGTVNIILKDAPRVVQKDLRLGLAYNHDKPVVNGSFTYGDRKGGLGVVMPVSFFSWRLLNENDGIRQGRDAQGKPQTLATAGTDIPYGHGVNLAPRINWKLGEDETLTLQGFAVRNNFRNVGETDTTVLQGSAPSSVDDQFTNRGYFQHARLNLQYNNRFQEDQRLELRVGAGGASSEFDTRFLGRNAAGLPTVDRRTTGEGQNRGLNLSGKYSQFVGEAHTVTAGGELERRSREESRRTLENGVDLLPGIEGQPFDATVTRSALFVQDEWEISPQWSAYLGLRNERIRTDSEGSGSTFRSTSSVLTPLLHLNYKFDPKARDLLRMSLTRSYKAPDVQQLIARPTINTNYPTTGPNTETAPDRVGNPALEPELATGLDLAWEKYLSGGSMLSVGVFHRRITGLIRNSLSLQNVGWASQPRWVAMPVNLSRVHTSGLELEIKGRAGELFPSLFEPATALSLRASLSIYRSKVEDLPGPDNRLEQQQPWSFTFGADYRLKDVPVSMGLNLNFTPSYDVQQTLLSRLSTGRARGMDAYVLWTMSRSDSLRFGVQNLAPVANTSATVYTSGDFALSERRQRAWYAVNWEHKF</sequence>
<dbReference type="Gene3D" id="2.170.130.10">
    <property type="entry name" value="TonB-dependent receptor, plug domain"/>
    <property type="match status" value="1"/>
</dbReference>
<evidence type="ECO:0000256" key="1">
    <source>
        <dbReference type="ARBA" id="ARBA00004571"/>
    </source>
</evidence>
<dbReference type="Gene3D" id="2.40.170.20">
    <property type="entry name" value="TonB-dependent receptor, beta-barrel domain"/>
    <property type="match status" value="1"/>
</dbReference>
<evidence type="ECO:0000256" key="7">
    <source>
        <dbReference type="ARBA" id="ARBA00023077"/>
    </source>
</evidence>
<evidence type="ECO:0000256" key="8">
    <source>
        <dbReference type="ARBA" id="ARBA00023136"/>
    </source>
</evidence>
<organism evidence="16 17">
    <name type="scientific">Inhella gelatinilytica</name>
    <dbReference type="NCBI Taxonomy" id="2795030"/>
    <lineage>
        <taxon>Bacteria</taxon>
        <taxon>Pseudomonadati</taxon>
        <taxon>Pseudomonadota</taxon>
        <taxon>Betaproteobacteria</taxon>
        <taxon>Burkholderiales</taxon>
        <taxon>Sphaerotilaceae</taxon>
        <taxon>Inhella</taxon>
    </lineage>
</organism>
<feature type="domain" description="TonB-dependent receptor plug" evidence="15">
    <location>
        <begin position="57"/>
        <end position="150"/>
    </location>
</feature>
<keyword evidence="17" id="KW-1185">Reference proteome</keyword>
<comment type="similarity">
    <text evidence="2 11 12">Belongs to the TonB-dependent receptor family.</text>
</comment>
<name>A0A931IY14_9BURK</name>
<dbReference type="PROSITE" id="PS52016">
    <property type="entry name" value="TONB_DEPENDENT_REC_3"/>
    <property type="match status" value="1"/>
</dbReference>
<evidence type="ECO:0000256" key="13">
    <source>
        <dbReference type="SAM" id="SignalP"/>
    </source>
</evidence>
<evidence type="ECO:0000256" key="11">
    <source>
        <dbReference type="PROSITE-ProRule" id="PRU01360"/>
    </source>
</evidence>
<dbReference type="Proteomes" id="UP000620139">
    <property type="component" value="Unassembled WGS sequence"/>
</dbReference>
<evidence type="ECO:0000256" key="5">
    <source>
        <dbReference type="ARBA" id="ARBA00022692"/>
    </source>
</evidence>
<dbReference type="EMBL" id="JAEDAL010000004">
    <property type="protein sequence ID" value="MBH9553154.1"/>
    <property type="molecule type" value="Genomic_DNA"/>
</dbReference>
<evidence type="ECO:0000259" key="15">
    <source>
        <dbReference type="Pfam" id="PF07715"/>
    </source>
</evidence>
<keyword evidence="5 11" id="KW-0812">Transmembrane</keyword>
<reference evidence="16" key="1">
    <citation type="submission" date="2020-12" db="EMBL/GenBank/DDBJ databases">
        <title>The genome sequence of Inhella sp. 4Y17.</title>
        <authorList>
            <person name="Liu Y."/>
        </authorList>
    </citation>
    <scope>NUCLEOTIDE SEQUENCE</scope>
    <source>
        <strain evidence="16">4Y10</strain>
    </source>
</reference>
<evidence type="ECO:0000256" key="9">
    <source>
        <dbReference type="ARBA" id="ARBA00023170"/>
    </source>
</evidence>
<comment type="subcellular location">
    <subcellularLocation>
        <location evidence="1 11">Cell outer membrane</location>
        <topology evidence="1 11">Multi-pass membrane protein</topology>
    </subcellularLocation>
</comment>
<dbReference type="PANTHER" id="PTHR30069">
    <property type="entry name" value="TONB-DEPENDENT OUTER MEMBRANE RECEPTOR"/>
    <property type="match status" value="1"/>
</dbReference>
<evidence type="ECO:0000256" key="6">
    <source>
        <dbReference type="ARBA" id="ARBA00022729"/>
    </source>
</evidence>
<dbReference type="InterPro" id="IPR039426">
    <property type="entry name" value="TonB-dep_rcpt-like"/>
</dbReference>
<evidence type="ECO:0000256" key="3">
    <source>
        <dbReference type="ARBA" id="ARBA00022448"/>
    </source>
</evidence>
<dbReference type="SUPFAM" id="SSF56935">
    <property type="entry name" value="Porins"/>
    <property type="match status" value="1"/>
</dbReference>
<dbReference type="Pfam" id="PF00593">
    <property type="entry name" value="TonB_dep_Rec_b-barrel"/>
    <property type="match status" value="1"/>
</dbReference>
<dbReference type="GO" id="GO:0009279">
    <property type="term" value="C:cell outer membrane"/>
    <property type="evidence" value="ECO:0007669"/>
    <property type="project" value="UniProtKB-SubCell"/>
</dbReference>
<evidence type="ECO:0000256" key="2">
    <source>
        <dbReference type="ARBA" id="ARBA00009810"/>
    </source>
</evidence>
<keyword evidence="4 11" id="KW-1134">Transmembrane beta strand</keyword>
<keyword evidence="3 11" id="KW-0813">Transport</keyword>
<dbReference type="GO" id="GO:0044718">
    <property type="term" value="P:siderophore transmembrane transport"/>
    <property type="evidence" value="ECO:0007669"/>
    <property type="project" value="TreeGrafter"/>
</dbReference>
<dbReference type="RefSeq" id="WP_198100776.1">
    <property type="nucleotide sequence ID" value="NZ_JAEDAL010000004.1"/>
</dbReference>
<dbReference type="Pfam" id="PF07715">
    <property type="entry name" value="Plug"/>
    <property type="match status" value="1"/>
</dbReference>
<keyword evidence="8 11" id="KW-0472">Membrane</keyword>
<keyword evidence="6 13" id="KW-0732">Signal</keyword>
<dbReference type="AlphaFoldDB" id="A0A931IY14"/>
<keyword evidence="7 12" id="KW-0798">TonB box</keyword>
<proteinExistence type="inferred from homology"/>